<dbReference type="KEGG" id="hsr:HSBAA_54360"/>
<evidence type="ECO:0000313" key="3">
    <source>
        <dbReference type="EMBL" id="BBI64130.1"/>
    </source>
</evidence>
<dbReference type="Pfam" id="PF00005">
    <property type="entry name" value="ABC_tran"/>
    <property type="match status" value="1"/>
</dbReference>
<gene>
    <name evidence="3" type="ORF">HSBAA_54360</name>
</gene>
<evidence type="ECO:0000259" key="2">
    <source>
        <dbReference type="Pfam" id="PF00005"/>
    </source>
</evidence>
<dbReference type="Gene3D" id="3.40.50.300">
    <property type="entry name" value="P-loop containing nucleotide triphosphate hydrolases"/>
    <property type="match status" value="1"/>
</dbReference>
<dbReference type="InterPro" id="IPR027417">
    <property type="entry name" value="P-loop_NTPase"/>
</dbReference>
<dbReference type="SUPFAM" id="SSF52540">
    <property type="entry name" value="P-loop containing nucleoside triphosphate hydrolases"/>
    <property type="match status" value="1"/>
</dbReference>
<dbReference type="InterPro" id="IPR050093">
    <property type="entry name" value="ABC_SmlMolc_Importer"/>
</dbReference>
<dbReference type="GO" id="GO:0005524">
    <property type="term" value="F:ATP binding"/>
    <property type="evidence" value="ECO:0007669"/>
    <property type="project" value="InterPro"/>
</dbReference>
<evidence type="ECO:0000256" key="1">
    <source>
        <dbReference type="ARBA" id="ARBA00022448"/>
    </source>
</evidence>
<proteinExistence type="predicted"/>
<reference evidence="3 4" key="1">
    <citation type="journal article" date="2019" name="Microbiol. Resour. Announc.">
        <title>Complete Genome Sequence of Halomonas sulfidaeris Strain Esulfide1 Isolated from a Metal Sulfide Rock at a Depth of 2,200 Meters, Obtained Using Nanopore Sequencing.</title>
        <authorList>
            <person name="Saito M."/>
            <person name="Nishigata A."/>
            <person name="Galipon J."/>
            <person name="Arakawa K."/>
        </authorList>
    </citation>
    <scope>NUCLEOTIDE SEQUENCE [LARGE SCALE GENOMIC DNA]</scope>
    <source>
        <strain evidence="3 4">ATCC BAA-803</strain>
    </source>
</reference>
<dbReference type="AlphaFoldDB" id="A0A455UD16"/>
<evidence type="ECO:0000313" key="4">
    <source>
        <dbReference type="Proteomes" id="UP000320231"/>
    </source>
</evidence>
<dbReference type="GO" id="GO:0016887">
    <property type="term" value="F:ATP hydrolysis activity"/>
    <property type="evidence" value="ECO:0007669"/>
    <property type="project" value="InterPro"/>
</dbReference>
<name>A0A455UD16_9GAMM</name>
<keyword evidence="1" id="KW-0813">Transport</keyword>
<protein>
    <recommendedName>
        <fullName evidence="2">ABC transporter domain-containing protein</fullName>
    </recommendedName>
</protein>
<sequence length="118" mass="12542">MTATLKITPEAPSTTALSLHNVRHAYDGHAVVKGVDLNVAPGEVVCLLGPSGCGKTTLLRIAAGLEVLQEGSVALDDVYIAAPGQRHVPPEKRNVGLAFQDSALFPHSDRIGKRYFWA</sequence>
<dbReference type="Proteomes" id="UP000320231">
    <property type="component" value="Chromosome"/>
</dbReference>
<organism evidence="3 4">
    <name type="scientific">Vreelandella sulfidaeris</name>
    <dbReference type="NCBI Taxonomy" id="115553"/>
    <lineage>
        <taxon>Bacteria</taxon>
        <taxon>Pseudomonadati</taxon>
        <taxon>Pseudomonadota</taxon>
        <taxon>Gammaproteobacteria</taxon>
        <taxon>Oceanospirillales</taxon>
        <taxon>Halomonadaceae</taxon>
        <taxon>Vreelandella</taxon>
    </lineage>
</organism>
<dbReference type="PANTHER" id="PTHR42781">
    <property type="entry name" value="SPERMIDINE/PUTRESCINE IMPORT ATP-BINDING PROTEIN POTA"/>
    <property type="match status" value="1"/>
</dbReference>
<dbReference type="InterPro" id="IPR003439">
    <property type="entry name" value="ABC_transporter-like_ATP-bd"/>
</dbReference>
<feature type="domain" description="ABC transporter" evidence="2">
    <location>
        <begin position="33"/>
        <end position="108"/>
    </location>
</feature>
<dbReference type="EMBL" id="AP019514">
    <property type="protein sequence ID" value="BBI64130.1"/>
    <property type="molecule type" value="Genomic_DNA"/>
</dbReference>
<accession>A0A455UD16</accession>
<dbReference type="PANTHER" id="PTHR42781:SF4">
    <property type="entry name" value="SPERMIDINE_PUTRESCINE IMPORT ATP-BINDING PROTEIN POTA"/>
    <property type="match status" value="1"/>
</dbReference>